<gene>
    <name evidence="2" type="ORF">CGERO_03325</name>
</gene>
<evidence type="ECO:0000313" key="3">
    <source>
        <dbReference type="Proteomes" id="UP000271587"/>
    </source>
</evidence>
<name>A0A3G6IYX1_9CORY</name>
<evidence type="ECO:0000313" key="2">
    <source>
        <dbReference type="EMBL" id="AZA10985.1"/>
    </source>
</evidence>
<feature type="chain" id="PRO_5018051258" evidence="1">
    <location>
        <begin position="29"/>
        <end position="244"/>
    </location>
</feature>
<dbReference type="OrthoDB" id="4772838at2"/>
<dbReference type="EMBL" id="CP033897">
    <property type="protein sequence ID" value="AZA10985.1"/>
    <property type="molecule type" value="Genomic_DNA"/>
</dbReference>
<evidence type="ECO:0000256" key="1">
    <source>
        <dbReference type="SAM" id="SignalP"/>
    </source>
</evidence>
<keyword evidence="1" id="KW-0732">Signal</keyword>
<dbReference type="RefSeq" id="WP_123933457.1">
    <property type="nucleotide sequence ID" value="NZ_CP033897.1"/>
</dbReference>
<feature type="signal peptide" evidence="1">
    <location>
        <begin position="1"/>
        <end position="28"/>
    </location>
</feature>
<dbReference type="KEGG" id="cgk:CGERO_03325"/>
<organism evidence="2 3">
    <name type="scientific">Corynebacterium gerontici</name>
    <dbReference type="NCBI Taxonomy" id="2079234"/>
    <lineage>
        <taxon>Bacteria</taxon>
        <taxon>Bacillati</taxon>
        <taxon>Actinomycetota</taxon>
        <taxon>Actinomycetes</taxon>
        <taxon>Mycobacteriales</taxon>
        <taxon>Corynebacteriaceae</taxon>
        <taxon>Corynebacterium</taxon>
    </lineage>
</organism>
<sequence precursor="true">MKSLHRGTLAVASAITLLATFGTNTAQAANVVPGAETTAEVVITDSDALKVEVNAADAAATSITGKVTNTSDREFVCAGAKGKDDTAGDVAPADLVAKSVAYYQSNLYRVAPELPVKSPSLPLIGAINLGTIDLGSSQGALQGSGPLLGQANGIRKYIGEEYSKARLAGHAGLIKKFTIPAGEEVLFDAPLPAPTQGARTDFNAAAFLMCTPTDTQQPHVFAGFEEGATGPQTGSSQLGILGKR</sequence>
<dbReference type="Proteomes" id="UP000271587">
    <property type="component" value="Chromosome"/>
</dbReference>
<reference evidence="2 3" key="1">
    <citation type="submission" date="2018-11" db="EMBL/GenBank/DDBJ databases">
        <authorList>
            <person name="Kleinhagauer T."/>
            <person name="Glaeser S.P."/>
            <person name="Spergser J."/>
            <person name="Ruckert C."/>
            <person name="Kaempfer P."/>
            <person name="Busse H.-J."/>
        </authorList>
    </citation>
    <scope>NUCLEOTIDE SEQUENCE [LARGE SCALE GENOMIC DNA]</scope>
    <source>
        <strain evidence="2 3">W8</strain>
    </source>
</reference>
<accession>A0A3G6IYX1</accession>
<keyword evidence="3" id="KW-1185">Reference proteome</keyword>
<dbReference type="AlphaFoldDB" id="A0A3G6IYX1"/>
<proteinExistence type="predicted"/>
<protein>
    <submittedName>
        <fullName evidence="2">Uncharacterized protein</fullName>
    </submittedName>
</protein>